<evidence type="ECO:0000313" key="1">
    <source>
        <dbReference type="EMBL" id="GHI39986.1"/>
    </source>
</evidence>
<evidence type="ECO:0000313" key="2">
    <source>
        <dbReference type="Proteomes" id="UP001050808"/>
    </source>
</evidence>
<evidence type="ECO:0008006" key="3">
    <source>
        <dbReference type="Google" id="ProtNLM"/>
    </source>
</evidence>
<organism evidence="1 2">
    <name type="scientific">Streptomyces violascens</name>
    <dbReference type="NCBI Taxonomy" id="67381"/>
    <lineage>
        <taxon>Bacteria</taxon>
        <taxon>Bacillati</taxon>
        <taxon>Actinomycetota</taxon>
        <taxon>Actinomycetes</taxon>
        <taxon>Kitasatosporales</taxon>
        <taxon>Streptomycetaceae</taxon>
        <taxon>Streptomyces</taxon>
    </lineage>
</organism>
<reference evidence="1" key="1">
    <citation type="submission" date="2024-05" db="EMBL/GenBank/DDBJ databases">
        <title>Whole genome shotgun sequence of Streptomyces violascens NBRC 12920.</title>
        <authorList>
            <person name="Komaki H."/>
            <person name="Tamura T."/>
        </authorList>
    </citation>
    <scope>NUCLEOTIDE SEQUENCE</scope>
    <source>
        <strain evidence="1">NBRC 12920</strain>
    </source>
</reference>
<protein>
    <recommendedName>
        <fullName evidence="3">Integrase</fullName>
    </recommendedName>
</protein>
<comment type="caution">
    <text evidence="1">The sequence shown here is derived from an EMBL/GenBank/DDBJ whole genome shotgun (WGS) entry which is preliminary data.</text>
</comment>
<keyword evidence="2" id="KW-1185">Reference proteome</keyword>
<accession>A0ABQ3QRS6</accession>
<sequence length="122" mass="13801">MTVVDRYFLACEAYVEEYGQESTAPQLSDHLAARGILNRNGSPVAPATLRRYLLEFRIYTVWAKQHETQADPAVSAVLGELARRGVTGQYNRPLEAATVEEFLANFRRRYQVFSLDMSNSTP</sequence>
<gene>
    <name evidence="1" type="ORF">Sviol_43940</name>
</gene>
<name>A0ABQ3QRS6_9ACTN</name>
<dbReference type="Proteomes" id="UP001050808">
    <property type="component" value="Unassembled WGS sequence"/>
</dbReference>
<dbReference type="RefSeq" id="WP_189959358.1">
    <property type="nucleotide sequence ID" value="NZ_BMUA01000001.1"/>
</dbReference>
<dbReference type="EMBL" id="BNDY01000017">
    <property type="protein sequence ID" value="GHI39986.1"/>
    <property type="molecule type" value="Genomic_DNA"/>
</dbReference>
<proteinExistence type="predicted"/>